<dbReference type="SUPFAM" id="SSF52540">
    <property type="entry name" value="P-loop containing nucleoside triphosphate hydrolases"/>
    <property type="match status" value="1"/>
</dbReference>
<accession>A0A6M1SS62</accession>
<reference evidence="5 6" key="1">
    <citation type="submission" date="2020-02" db="EMBL/GenBank/DDBJ databases">
        <title>Balneolaceae bacterium YR4-1, complete genome.</title>
        <authorList>
            <person name="Li Y."/>
            <person name="Wu S."/>
        </authorList>
    </citation>
    <scope>NUCLEOTIDE SEQUENCE [LARGE SCALE GENOMIC DNA]</scope>
    <source>
        <strain evidence="5 6">YR4-1</strain>
    </source>
</reference>
<dbReference type="GO" id="GO:0016887">
    <property type="term" value="F:ATP hydrolysis activity"/>
    <property type="evidence" value="ECO:0007669"/>
    <property type="project" value="InterPro"/>
</dbReference>
<name>A0A6M1SS62_9BACT</name>
<gene>
    <name evidence="5" type="ORF">G3570_02990</name>
</gene>
<keyword evidence="1" id="KW-0813">Transport</keyword>
<dbReference type="PANTHER" id="PTHR42939:SF1">
    <property type="entry name" value="ABC TRANSPORTER ATP-BINDING PROTEIN ALBC-RELATED"/>
    <property type="match status" value="1"/>
</dbReference>
<evidence type="ECO:0000256" key="3">
    <source>
        <dbReference type="ARBA" id="ARBA00022840"/>
    </source>
</evidence>
<keyword evidence="3 5" id="KW-0067">ATP-binding</keyword>
<evidence type="ECO:0000256" key="2">
    <source>
        <dbReference type="ARBA" id="ARBA00022741"/>
    </source>
</evidence>
<dbReference type="Pfam" id="PF00005">
    <property type="entry name" value="ABC_tran"/>
    <property type="match status" value="1"/>
</dbReference>
<dbReference type="InterPro" id="IPR051782">
    <property type="entry name" value="ABC_Transporter_VariousFunc"/>
</dbReference>
<evidence type="ECO:0000313" key="5">
    <source>
        <dbReference type="EMBL" id="NGP75582.1"/>
    </source>
</evidence>
<evidence type="ECO:0000259" key="4">
    <source>
        <dbReference type="PROSITE" id="PS50893"/>
    </source>
</evidence>
<keyword evidence="6" id="KW-1185">Reference proteome</keyword>
<dbReference type="PANTHER" id="PTHR42939">
    <property type="entry name" value="ABC TRANSPORTER ATP-BINDING PROTEIN ALBC-RELATED"/>
    <property type="match status" value="1"/>
</dbReference>
<evidence type="ECO:0000256" key="1">
    <source>
        <dbReference type="ARBA" id="ARBA00022448"/>
    </source>
</evidence>
<keyword evidence="2" id="KW-0547">Nucleotide-binding</keyword>
<dbReference type="EMBL" id="JAALLT010000001">
    <property type="protein sequence ID" value="NGP75582.1"/>
    <property type="molecule type" value="Genomic_DNA"/>
</dbReference>
<organism evidence="5 6">
    <name type="scientific">Halalkalibaculum roseum</name>
    <dbReference type="NCBI Taxonomy" id="2709311"/>
    <lineage>
        <taxon>Bacteria</taxon>
        <taxon>Pseudomonadati</taxon>
        <taxon>Balneolota</taxon>
        <taxon>Balneolia</taxon>
        <taxon>Balneolales</taxon>
        <taxon>Balneolaceae</taxon>
        <taxon>Halalkalibaculum</taxon>
    </lineage>
</organism>
<sequence length="211" mass="23333">MISLHVNELSKYFGKNLVWQNISFDHERGVLGIEGPNGSGKSTLLKCLSGLLSPSSGTVSWENCGQQLEIQTVKHNIGYAAPYISLYRELSIIENLQFLSKLRKITIKEGQLNRLLERVELDQATDKPYGNLSTGQQQRARLAAALFTNPPVLMLDEPGSNLDEQGRSLVSDIVAGAREEKKLVILASNNPDELALCDRIFSVRKEEVVGP</sequence>
<dbReference type="SMART" id="SM00382">
    <property type="entry name" value="AAA"/>
    <property type="match status" value="1"/>
</dbReference>
<proteinExistence type="predicted"/>
<dbReference type="Proteomes" id="UP000473278">
    <property type="component" value="Unassembled WGS sequence"/>
</dbReference>
<dbReference type="InterPro" id="IPR003593">
    <property type="entry name" value="AAA+_ATPase"/>
</dbReference>
<protein>
    <submittedName>
        <fullName evidence="5">ABC transporter ATP-binding protein</fullName>
    </submittedName>
</protein>
<dbReference type="InterPro" id="IPR003439">
    <property type="entry name" value="ABC_transporter-like_ATP-bd"/>
</dbReference>
<dbReference type="GO" id="GO:0005524">
    <property type="term" value="F:ATP binding"/>
    <property type="evidence" value="ECO:0007669"/>
    <property type="project" value="UniProtKB-KW"/>
</dbReference>
<dbReference type="CDD" id="cd03230">
    <property type="entry name" value="ABC_DR_subfamily_A"/>
    <property type="match status" value="1"/>
</dbReference>
<dbReference type="InterPro" id="IPR027417">
    <property type="entry name" value="P-loop_NTPase"/>
</dbReference>
<dbReference type="Gene3D" id="3.40.50.300">
    <property type="entry name" value="P-loop containing nucleotide triphosphate hydrolases"/>
    <property type="match status" value="1"/>
</dbReference>
<dbReference type="RefSeq" id="WP_165139010.1">
    <property type="nucleotide sequence ID" value="NZ_JAALLT010000001.1"/>
</dbReference>
<feature type="domain" description="ABC transporter" evidence="4">
    <location>
        <begin position="4"/>
        <end position="209"/>
    </location>
</feature>
<evidence type="ECO:0000313" key="6">
    <source>
        <dbReference type="Proteomes" id="UP000473278"/>
    </source>
</evidence>
<dbReference type="PROSITE" id="PS50893">
    <property type="entry name" value="ABC_TRANSPORTER_2"/>
    <property type="match status" value="1"/>
</dbReference>
<dbReference type="AlphaFoldDB" id="A0A6M1SS62"/>
<comment type="caution">
    <text evidence="5">The sequence shown here is derived from an EMBL/GenBank/DDBJ whole genome shotgun (WGS) entry which is preliminary data.</text>
</comment>